<reference evidence="1 2" key="2">
    <citation type="submission" date="2024-11" db="EMBL/GenBank/DDBJ databases">
        <title>Using genomics to understand microbial adaptation to soil warming.</title>
        <authorList>
            <person name="Deangelis K.M. PhD."/>
        </authorList>
    </citation>
    <scope>NUCLEOTIDE SEQUENCE [LARGE SCALE GENOMIC DNA]</scope>
    <source>
        <strain evidence="1 2">GAS97</strain>
    </source>
</reference>
<accession>A0ABW8MDY6</accession>
<evidence type="ECO:0000313" key="2">
    <source>
        <dbReference type="Proteomes" id="UP001620514"/>
    </source>
</evidence>
<evidence type="ECO:0000313" key="1">
    <source>
        <dbReference type="EMBL" id="MFK4441868.1"/>
    </source>
</evidence>
<dbReference type="Proteomes" id="UP001620514">
    <property type="component" value="Unassembled WGS sequence"/>
</dbReference>
<organism evidence="1 2">
    <name type="scientific">Caballeronia udeis</name>
    <dbReference type="NCBI Taxonomy" id="1232866"/>
    <lineage>
        <taxon>Bacteria</taxon>
        <taxon>Pseudomonadati</taxon>
        <taxon>Pseudomonadota</taxon>
        <taxon>Betaproteobacteria</taxon>
        <taxon>Burkholderiales</taxon>
        <taxon>Burkholderiaceae</taxon>
        <taxon>Caballeronia</taxon>
    </lineage>
</organism>
<reference evidence="1 2" key="1">
    <citation type="submission" date="2024-10" db="EMBL/GenBank/DDBJ databases">
        <authorList>
            <person name="Deangelis K."/>
            <person name="Huntemann M."/>
            <person name="Clum A."/>
            <person name="Wang J."/>
            <person name="Palaniappan K."/>
            <person name="Ritter S."/>
            <person name="Chen I.-M."/>
            <person name="Stamatis D."/>
            <person name="Reddy T."/>
            <person name="O'Malley R."/>
            <person name="Daum C."/>
            <person name="Ng V."/>
            <person name="Ivanova N."/>
            <person name="Kyrpides N."/>
            <person name="Woyke T."/>
        </authorList>
    </citation>
    <scope>NUCLEOTIDE SEQUENCE [LARGE SCALE GENOMIC DNA]</scope>
    <source>
        <strain evidence="1 2">GAS97</strain>
    </source>
</reference>
<proteinExistence type="predicted"/>
<gene>
    <name evidence="1" type="ORF">ABH943_001883</name>
</gene>
<dbReference type="EMBL" id="JBIYDN010000004">
    <property type="protein sequence ID" value="MFK4441868.1"/>
    <property type="molecule type" value="Genomic_DNA"/>
</dbReference>
<comment type="caution">
    <text evidence="1">The sequence shown here is derived from an EMBL/GenBank/DDBJ whole genome shotgun (WGS) entry which is preliminary data.</text>
</comment>
<keyword evidence="2" id="KW-1185">Reference proteome</keyword>
<name>A0ABW8MDY6_9BURK</name>
<sequence length="32" mass="3700">MRAVLRVTEQDLPIATRYSVNRVTAKIDLQLE</sequence>
<protein>
    <submittedName>
        <fullName evidence="1">Uncharacterized protein</fullName>
    </submittedName>
</protein>